<dbReference type="EMBL" id="JAKZGO010000001">
    <property type="protein sequence ID" value="MCH7411892.1"/>
    <property type="molecule type" value="Genomic_DNA"/>
</dbReference>
<evidence type="ECO:0000313" key="3">
    <source>
        <dbReference type="Proteomes" id="UP001165430"/>
    </source>
</evidence>
<sequence>MIKESRPSTGLIILAAGSSSRLGQAKQLLEFKGINLLQNAINVGKESCVDHVVVVLGANMDEIKANIDFRSTIVTVNDNWKKGMASSMQIGLKKLMETEYPDQIIIMLCDQPFVDSKLIDSIISVQSESDKGIVACQYNDTLGVPALFTKKYYDQLLNLSTSEGAKKLIYKYLEDCEIISFELGSIDIDTEEDYKNLIGKKT</sequence>
<protein>
    <submittedName>
        <fullName evidence="2">Nucleotidyltransferase family protein</fullName>
    </submittedName>
</protein>
<evidence type="ECO:0000259" key="1">
    <source>
        <dbReference type="Pfam" id="PF12804"/>
    </source>
</evidence>
<reference evidence="2" key="1">
    <citation type="submission" date="2022-03" db="EMBL/GenBank/DDBJ databases">
        <title>De novo assembled genomes of Belliella spp. (Cyclobacteriaceae) strains.</title>
        <authorList>
            <person name="Szabo A."/>
            <person name="Korponai K."/>
            <person name="Felfoldi T."/>
        </authorList>
    </citation>
    <scope>NUCLEOTIDE SEQUENCE</scope>
    <source>
        <strain evidence="2">DSM 111903</strain>
    </source>
</reference>
<dbReference type="PANTHER" id="PTHR43777:SF1">
    <property type="entry name" value="MOLYBDENUM COFACTOR CYTIDYLYLTRANSFERASE"/>
    <property type="match status" value="1"/>
</dbReference>
<dbReference type="RefSeq" id="WP_241409245.1">
    <property type="nucleotide sequence ID" value="NZ_JAKZGO010000001.1"/>
</dbReference>
<proteinExistence type="predicted"/>
<dbReference type="Proteomes" id="UP001165430">
    <property type="component" value="Unassembled WGS sequence"/>
</dbReference>
<comment type="caution">
    <text evidence="2">The sequence shown here is derived from an EMBL/GenBank/DDBJ whole genome shotgun (WGS) entry which is preliminary data.</text>
</comment>
<accession>A0ABS9V636</accession>
<keyword evidence="3" id="KW-1185">Reference proteome</keyword>
<organism evidence="2 3">
    <name type="scientific">Belliella alkalica</name>
    <dbReference type="NCBI Taxonomy" id="1730871"/>
    <lineage>
        <taxon>Bacteria</taxon>
        <taxon>Pseudomonadati</taxon>
        <taxon>Bacteroidota</taxon>
        <taxon>Cytophagia</taxon>
        <taxon>Cytophagales</taxon>
        <taxon>Cyclobacteriaceae</taxon>
        <taxon>Belliella</taxon>
    </lineage>
</organism>
<evidence type="ECO:0000313" key="2">
    <source>
        <dbReference type="EMBL" id="MCH7411892.1"/>
    </source>
</evidence>
<gene>
    <name evidence="2" type="ORF">MM213_00225</name>
</gene>
<dbReference type="InterPro" id="IPR029044">
    <property type="entry name" value="Nucleotide-diphossugar_trans"/>
</dbReference>
<dbReference type="CDD" id="cd04182">
    <property type="entry name" value="GT_2_like_f"/>
    <property type="match status" value="1"/>
</dbReference>
<dbReference type="PANTHER" id="PTHR43777">
    <property type="entry name" value="MOLYBDENUM COFACTOR CYTIDYLYLTRANSFERASE"/>
    <property type="match status" value="1"/>
</dbReference>
<feature type="domain" description="MobA-like NTP transferase" evidence="1">
    <location>
        <begin position="12"/>
        <end position="172"/>
    </location>
</feature>
<name>A0ABS9V636_9BACT</name>
<dbReference type="Pfam" id="PF12804">
    <property type="entry name" value="NTP_transf_3"/>
    <property type="match status" value="1"/>
</dbReference>
<dbReference type="Gene3D" id="3.90.550.10">
    <property type="entry name" value="Spore Coat Polysaccharide Biosynthesis Protein SpsA, Chain A"/>
    <property type="match status" value="1"/>
</dbReference>
<dbReference type="SUPFAM" id="SSF53448">
    <property type="entry name" value="Nucleotide-diphospho-sugar transferases"/>
    <property type="match status" value="1"/>
</dbReference>
<dbReference type="InterPro" id="IPR025877">
    <property type="entry name" value="MobA-like_NTP_Trfase"/>
</dbReference>